<dbReference type="Pfam" id="PF25213">
    <property type="entry name" value="HVO_A0261_N"/>
    <property type="match status" value="1"/>
</dbReference>
<dbReference type="InterPro" id="IPR036388">
    <property type="entry name" value="WH-like_DNA-bd_sf"/>
</dbReference>
<dbReference type="AlphaFoldDB" id="F8D5B1"/>
<dbReference type="CDD" id="cd00090">
    <property type="entry name" value="HTH_ARSR"/>
    <property type="match status" value="1"/>
</dbReference>
<dbReference type="InterPro" id="IPR057527">
    <property type="entry name" value="HVO_A0261-like_N"/>
</dbReference>
<proteinExistence type="predicted"/>
<dbReference type="InterPro" id="IPR013561">
    <property type="entry name" value="FilR1_middle_dom"/>
</dbReference>
<feature type="domain" description="HVO-A0261-like N-terminal" evidence="2">
    <location>
        <begin position="11"/>
        <end position="94"/>
    </location>
</feature>
<organism evidence="3 4">
    <name type="scientific">Halopiger xanaduensis (strain DSM 18323 / JCM 14033 / SH-6)</name>
    <dbReference type="NCBI Taxonomy" id="797210"/>
    <lineage>
        <taxon>Archaea</taxon>
        <taxon>Methanobacteriati</taxon>
        <taxon>Methanobacteriota</taxon>
        <taxon>Stenosarchaea group</taxon>
        <taxon>Halobacteria</taxon>
        <taxon>Halobacteriales</taxon>
        <taxon>Natrialbaceae</taxon>
        <taxon>Halopiger</taxon>
    </lineage>
</organism>
<evidence type="ECO:0000259" key="2">
    <source>
        <dbReference type="Pfam" id="PF25213"/>
    </source>
</evidence>
<feature type="domain" description="Methanogenesis regulatory protein FilR1 middle" evidence="1">
    <location>
        <begin position="128"/>
        <end position="257"/>
    </location>
</feature>
<dbReference type="KEGG" id="hxa:Halxa_2994"/>
<accession>F8D5B1</accession>
<gene>
    <name evidence="3" type="ordered locus">Halxa_2994</name>
</gene>
<dbReference type="RefSeq" id="WP_013880500.1">
    <property type="nucleotide sequence ID" value="NC_015666.1"/>
</dbReference>
<evidence type="ECO:0000259" key="1">
    <source>
        <dbReference type="Pfam" id="PF08350"/>
    </source>
</evidence>
<dbReference type="Proteomes" id="UP000006794">
    <property type="component" value="Chromosome"/>
</dbReference>
<dbReference type="EMBL" id="CP002839">
    <property type="protein sequence ID" value="AEH37610.1"/>
    <property type="molecule type" value="Genomic_DNA"/>
</dbReference>
<dbReference type="GeneID" id="10797947"/>
<dbReference type="HOGENOM" id="CLU_071220_0_1_2"/>
<protein>
    <submittedName>
        <fullName evidence="3">Transcriptional regulator protein-like protein</fullName>
    </submittedName>
</protein>
<sequence>MLPNTTSGPLEDVEFLVRSEHRVAVLDALAERPRTRADLRARTGASASTISRILRAFEERNWINRAGDRYEATPLGAFVATGLRDLLDRFATERQFRDIWRWLPSADHGFTVEMVRDAVVTVADVDAPYRPVNRFASLLRSTTRFRFVGPDVGLLEPCRDDLRRRILDGMEAEIIDPPSAAGYVRSTYRDHCAAPLESGNLTVRLHDDVPPYGVSIFDDRIAISCCDRTTGTVRVLVDTDSPAAREWAESTFEAYRQEARPLALEPTAG</sequence>
<dbReference type="Gene3D" id="1.10.10.10">
    <property type="entry name" value="Winged helix-like DNA-binding domain superfamily/Winged helix DNA-binding domain"/>
    <property type="match status" value="1"/>
</dbReference>
<keyword evidence="4" id="KW-1185">Reference proteome</keyword>
<reference evidence="3 4" key="1">
    <citation type="journal article" date="2012" name="Stand. Genomic Sci.">
        <title>Complete genome sequence of Halopiger xanaduensis type strain (SH-6(T)).</title>
        <authorList>
            <person name="Anderson I."/>
            <person name="Tindall B.J."/>
            <person name="Rohde M."/>
            <person name="Lucas S."/>
            <person name="Han J."/>
            <person name="Lapidus A."/>
            <person name="Cheng J.F."/>
            <person name="Goodwin L."/>
            <person name="Pitluck S."/>
            <person name="Peters L."/>
            <person name="Pati A."/>
            <person name="Mikhailova N."/>
            <person name="Pagani I."/>
            <person name="Teshima H."/>
            <person name="Han C."/>
            <person name="Tapia R."/>
            <person name="Land M."/>
            <person name="Woyke T."/>
            <person name="Klenk H.P."/>
            <person name="Kyrpides N."/>
            <person name="Ivanova N."/>
        </authorList>
    </citation>
    <scope>NUCLEOTIDE SEQUENCE [LARGE SCALE GENOMIC DNA]</scope>
    <source>
        <strain evidence="4">DSM 18323 / JCM 14033 / SH-6</strain>
    </source>
</reference>
<dbReference type="SUPFAM" id="SSF46785">
    <property type="entry name" value="Winged helix' DNA-binding domain"/>
    <property type="match status" value="1"/>
</dbReference>
<dbReference type="InterPro" id="IPR011991">
    <property type="entry name" value="ArsR-like_HTH"/>
</dbReference>
<dbReference type="eggNOG" id="arCOG02808">
    <property type="taxonomic scope" value="Archaea"/>
</dbReference>
<dbReference type="Pfam" id="PF08350">
    <property type="entry name" value="FilR1_middle"/>
    <property type="match status" value="1"/>
</dbReference>
<dbReference type="STRING" id="797210.Halxa_2994"/>
<dbReference type="OrthoDB" id="330490at2157"/>
<evidence type="ECO:0000313" key="3">
    <source>
        <dbReference type="EMBL" id="AEH37610.1"/>
    </source>
</evidence>
<evidence type="ECO:0000313" key="4">
    <source>
        <dbReference type="Proteomes" id="UP000006794"/>
    </source>
</evidence>
<dbReference type="InterPro" id="IPR036390">
    <property type="entry name" value="WH_DNA-bd_sf"/>
</dbReference>
<name>F8D5B1_HALXS</name>